<evidence type="ECO:0000313" key="3">
    <source>
        <dbReference type="Proteomes" id="UP000287651"/>
    </source>
</evidence>
<accession>A0A426XDM6</accession>
<name>A0A426XDM6_ENSVE</name>
<dbReference type="EMBL" id="AMZH03022139">
    <property type="protein sequence ID" value="RRT37575.1"/>
    <property type="molecule type" value="Genomic_DNA"/>
</dbReference>
<evidence type="ECO:0000256" key="1">
    <source>
        <dbReference type="SAM" id="MobiDB-lite"/>
    </source>
</evidence>
<gene>
    <name evidence="2" type="ORF">B296_00025031</name>
</gene>
<reference evidence="2 3" key="1">
    <citation type="journal article" date="2014" name="Agronomy (Basel)">
        <title>A Draft Genome Sequence for Ensete ventricosum, the Drought-Tolerant Tree Against Hunger.</title>
        <authorList>
            <person name="Harrison J."/>
            <person name="Moore K.A."/>
            <person name="Paszkiewicz K."/>
            <person name="Jones T."/>
            <person name="Grant M."/>
            <person name="Ambacheew D."/>
            <person name="Muzemil S."/>
            <person name="Studholme D.J."/>
        </authorList>
    </citation>
    <scope>NUCLEOTIDE SEQUENCE [LARGE SCALE GENOMIC DNA]</scope>
</reference>
<protein>
    <submittedName>
        <fullName evidence="2">Uncharacterized protein</fullName>
    </submittedName>
</protein>
<proteinExistence type="predicted"/>
<dbReference type="Proteomes" id="UP000287651">
    <property type="component" value="Unassembled WGS sequence"/>
</dbReference>
<sequence>MNVYLSLLVTPRALCGLPGVDSVSFPVCSPLALRLFFFSYRLALSDSEPPRFHKQRNTQGWRTSERSEKEDDTNPGANKLRSQRVHRESM</sequence>
<comment type="caution">
    <text evidence="2">The sequence shown here is derived from an EMBL/GenBank/DDBJ whole genome shotgun (WGS) entry which is preliminary data.</text>
</comment>
<feature type="region of interest" description="Disordered" evidence="1">
    <location>
        <begin position="48"/>
        <end position="90"/>
    </location>
</feature>
<organism evidence="2 3">
    <name type="scientific">Ensete ventricosum</name>
    <name type="common">Abyssinian banana</name>
    <name type="synonym">Musa ensete</name>
    <dbReference type="NCBI Taxonomy" id="4639"/>
    <lineage>
        <taxon>Eukaryota</taxon>
        <taxon>Viridiplantae</taxon>
        <taxon>Streptophyta</taxon>
        <taxon>Embryophyta</taxon>
        <taxon>Tracheophyta</taxon>
        <taxon>Spermatophyta</taxon>
        <taxon>Magnoliopsida</taxon>
        <taxon>Liliopsida</taxon>
        <taxon>Zingiberales</taxon>
        <taxon>Musaceae</taxon>
        <taxon>Ensete</taxon>
    </lineage>
</organism>
<dbReference type="AlphaFoldDB" id="A0A426XDM6"/>
<evidence type="ECO:0000313" key="2">
    <source>
        <dbReference type="EMBL" id="RRT37575.1"/>
    </source>
</evidence>